<dbReference type="SUPFAM" id="SSF52743">
    <property type="entry name" value="Subtilisin-like"/>
    <property type="match status" value="1"/>
</dbReference>
<dbReference type="EMBL" id="JAUSSU010000002">
    <property type="protein sequence ID" value="MDQ0111608.1"/>
    <property type="molecule type" value="Genomic_DNA"/>
</dbReference>
<dbReference type="InterPro" id="IPR023828">
    <property type="entry name" value="Peptidase_S8_Ser-AS"/>
</dbReference>
<feature type="active site" description="Charge relay system" evidence="6">
    <location>
        <position position="154"/>
    </location>
</feature>
<proteinExistence type="inferred from homology"/>
<evidence type="ECO:0000256" key="1">
    <source>
        <dbReference type="ARBA" id="ARBA00011073"/>
    </source>
</evidence>
<comment type="similarity">
    <text evidence="1 6 7">Belongs to the peptidase S8 family.</text>
</comment>
<dbReference type="InterPro" id="IPR034202">
    <property type="entry name" value="Subtilisin_Carlsberg-like"/>
</dbReference>
<dbReference type="PROSITE" id="PS00136">
    <property type="entry name" value="SUBTILASE_ASP"/>
    <property type="match status" value="1"/>
</dbReference>
<dbReference type="GO" id="GO:0008233">
    <property type="term" value="F:peptidase activity"/>
    <property type="evidence" value="ECO:0007669"/>
    <property type="project" value="UniProtKB-KW"/>
</dbReference>
<dbReference type="PROSITE" id="PS00138">
    <property type="entry name" value="SUBTILASE_SER"/>
    <property type="match status" value="1"/>
</dbReference>
<keyword evidence="10" id="KW-1185">Reference proteome</keyword>
<dbReference type="InterPro" id="IPR022398">
    <property type="entry name" value="Peptidase_S8_His-AS"/>
</dbReference>
<dbReference type="PANTHER" id="PTHR43806">
    <property type="entry name" value="PEPTIDASE S8"/>
    <property type="match status" value="1"/>
</dbReference>
<dbReference type="Gene3D" id="3.40.50.200">
    <property type="entry name" value="Peptidase S8/S53 domain"/>
    <property type="match status" value="1"/>
</dbReference>
<evidence type="ECO:0000256" key="3">
    <source>
        <dbReference type="ARBA" id="ARBA00022723"/>
    </source>
</evidence>
<evidence type="ECO:0000256" key="7">
    <source>
        <dbReference type="RuleBase" id="RU003355"/>
    </source>
</evidence>
<dbReference type="Proteomes" id="UP001229346">
    <property type="component" value="Unassembled WGS sequence"/>
</dbReference>
<dbReference type="PROSITE" id="PS51892">
    <property type="entry name" value="SUBTILASE"/>
    <property type="match status" value="1"/>
</dbReference>
<keyword evidence="4 6" id="KW-0378">Hydrolase</keyword>
<comment type="caution">
    <text evidence="9">The sequence shown here is derived from an EMBL/GenBank/DDBJ whole genome shotgun (WGS) entry which is preliminary data.</text>
</comment>
<dbReference type="Pfam" id="PF00082">
    <property type="entry name" value="Peptidase_S8"/>
    <property type="match status" value="1"/>
</dbReference>
<evidence type="ECO:0000256" key="4">
    <source>
        <dbReference type="ARBA" id="ARBA00022801"/>
    </source>
</evidence>
<accession>A0ABT9TXX9</accession>
<dbReference type="InterPro" id="IPR023827">
    <property type="entry name" value="Peptidase_S8_Asp-AS"/>
</dbReference>
<sequence>MSKLESMIRSCAANKPSKKTARHLITLRTRKSYNRCLKMMKANGITPFKAVPRSLMIGFHVLKRASSSAISSHPEVRKVEKDLKIKIHAAAPDKVPYKASYHAPYKRNKAVKRSFPLLMPTAKSALITWNINRVKAPQAWTISKGSPMKVAVIDTGIANHPDLRIAGGVNTINGGSYADDNGHGTHVAGIISAIGTAGHVVGVAPEAELYAVKALDANGEGYVSDIVEGIDWCIGKQMNVINMSLGITGSESSGVLHDAVRRAVRRGIVIVASAGNSGESSKQIDEPAAYEEVIAVAASTKANQIASFSSRGKGIAITAPGQQILSTWLGNSYKKLSGTSMSSPHVAGGAALLLSRKSLSPTAVSAQLRNKAIKLDNYSALAQGAGLMQLNQIFDIQTSAKRKKITGS</sequence>
<dbReference type="PRINTS" id="PR00723">
    <property type="entry name" value="SUBTILISIN"/>
</dbReference>
<gene>
    <name evidence="9" type="ORF">J2T15_001041</name>
</gene>
<dbReference type="InterPro" id="IPR050131">
    <property type="entry name" value="Peptidase_S8_subtilisin-like"/>
</dbReference>
<dbReference type="PROSITE" id="PS00137">
    <property type="entry name" value="SUBTILASE_HIS"/>
    <property type="match status" value="1"/>
</dbReference>
<evidence type="ECO:0000256" key="5">
    <source>
        <dbReference type="ARBA" id="ARBA00022825"/>
    </source>
</evidence>
<reference evidence="9 10" key="1">
    <citation type="submission" date="2023-07" db="EMBL/GenBank/DDBJ databases">
        <title>Sorghum-associated microbial communities from plants grown in Nebraska, USA.</title>
        <authorList>
            <person name="Schachtman D."/>
        </authorList>
    </citation>
    <scope>NUCLEOTIDE SEQUENCE [LARGE SCALE GENOMIC DNA]</scope>
    <source>
        <strain evidence="9 10">CC482</strain>
    </source>
</reference>
<keyword evidence="2 6" id="KW-0645">Protease</keyword>
<dbReference type="GO" id="GO:0006508">
    <property type="term" value="P:proteolysis"/>
    <property type="evidence" value="ECO:0007669"/>
    <property type="project" value="UniProtKB-KW"/>
</dbReference>
<evidence type="ECO:0000259" key="8">
    <source>
        <dbReference type="Pfam" id="PF00082"/>
    </source>
</evidence>
<dbReference type="InterPro" id="IPR015500">
    <property type="entry name" value="Peptidase_S8_subtilisin-rel"/>
</dbReference>
<evidence type="ECO:0000313" key="9">
    <source>
        <dbReference type="EMBL" id="MDQ0111608.1"/>
    </source>
</evidence>
<evidence type="ECO:0000256" key="6">
    <source>
        <dbReference type="PROSITE-ProRule" id="PRU01240"/>
    </source>
</evidence>
<feature type="domain" description="Peptidase S8/S53" evidence="8">
    <location>
        <begin position="147"/>
        <end position="386"/>
    </location>
</feature>
<organism evidence="9 10">
    <name type="scientific">Paenibacillus harenae</name>
    <dbReference type="NCBI Taxonomy" id="306543"/>
    <lineage>
        <taxon>Bacteria</taxon>
        <taxon>Bacillati</taxon>
        <taxon>Bacillota</taxon>
        <taxon>Bacilli</taxon>
        <taxon>Bacillales</taxon>
        <taxon>Paenibacillaceae</taxon>
        <taxon>Paenibacillus</taxon>
    </lineage>
</organism>
<dbReference type="InterPro" id="IPR036852">
    <property type="entry name" value="Peptidase_S8/S53_dom_sf"/>
</dbReference>
<dbReference type="CDD" id="cd07477">
    <property type="entry name" value="Peptidases_S8_Subtilisin_subset"/>
    <property type="match status" value="1"/>
</dbReference>
<keyword evidence="5 6" id="KW-0720">Serine protease</keyword>
<feature type="active site" description="Charge relay system" evidence="6">
    <location>
        <position position="183"/>
    </location>
</feature>
<keyword evidence="3" id="KW-0479">Metal-binding</keyword>
<name>A0ABT9TXX9_PAEHA</name>
<protein>
    <submittedName>
        <fullName evidence="9">Minor extracellular protease Epr</fullName>
        <ecNumber evidence="9">3.4.21.-</ecNumber>
    </submittedName>
</protein>
<evidence type="ECO:0000313" key="10">
    <source>
        <dbReference type="Proteomes" id="UP001229346"/>
    </source>
</evidence>
<dbReference type="EC" id="3.4.21.-" evidence="9"/>
<evidence type="ECO:0000256" key="2">
    <source>
        <dbReference type="ARBA" id="ARBA00022670"/>
    </source>
</evidence>
<dbReference type="InterPro" id="IPR000209">
    <property type="entry name" value="Peptidase_S8/S53_dom"/>
</dbReference>
<feature type="active site" description="Charge relay system" evidence="6">
    <location>
        <position position="340"/>
    </location>
</feature>
<dbReference type="PANTHER" id="PTHR43806:SF11">
    <property type="entry name" value="CEREVISIN-RELATED"/>
    <property type="match status" value="1"/>
</dbReference>